<comment type="caution">
    <text evidence="1">The sequence shown here is derived from an EMBL/GenBank/DDBJ whole genome shotgun (WGS) entry which is preliminary data.</text>
</comment>
<sequence>MIITRSTIEKSATAVAVADRNENDLTAKEAEEELTIAEKTITALENALNEKTVIASKASKASSLTS</sequence>
<dbReference type="Proteomes" id="UP000789570">
    <property type="component" value="Unassembled WGS sequence"/>
</dbReference>
<accession>A0A9N9IV21</accession>
<keyword evidence="2" id="KW-1185">Reference proteome</keyword>
<name>A0A9N9IV21_9GLOM</name>
<proteinExistence type="predicted"/>
<gene>
    <name evidence="1" type="ORF">FCALED_LOCUS16233</name>
</gene>
<feature type="non-terminal residue" evidence="1">
    <location>
        <position position="66"/>
    </location>
</feature>
<evidence type="ECO:0000313" key="1">
    <source>
        <dbReference type="EMBL" id="CAG8749867.1"/>
    </source>
</evidence>
<dbReference type="EMBL" id="CAJVPQ010017988">
    <property type="protein sequence ID" value="CAG8749867.1"/>
    <property type="molecule type" value="Genomic_DNA"/>
</dbReference>
<evidence type="ECO:0000313" key="2">
    <source>
        <dbReference type="Proteomes" id="UP000789570"/>
    </source>
</evidence>
<protein>
    <submittedName>
        <fullName evidence="1">16328_t:CDS:1</fullName>
    </submittedName>
</protein>
<reference evidence="1" key="1">
    <citation type="submission" date="2021-06" db="EMBL/GenBank/DDBJ databases">
        <authorList>
            <person name="Kallberg Y."/>
            <person name="Tangrot J."/>
            <person name="Rosling A."/>
        </authorList>
    </citation>
    <scope>NUCLEOTIDE SEQUENCE</scope>
    <source>
        <strain evidence="1">UK204</strain>
    </source>
</reference>
<organism evidence="1 2">
    <name type="scientific">Funneliformis caledonium</name>
    <dbReference type="NCBI Taxonomy" id="1117310"/>
    <lineage>
        <taxon>Eukaryota</taxon>
        <taxon>Fungi</taxon>
        <taxon>Fungi incertae sedis</taxon>
        <taxon>Mucoromycota</taxon>
        <taxon>Glomeromycotina</taxon>
        <taxon>Glomeromycetes</taxon>
        <taxon>Glomerales</taxon>
        <taxon>Glomeraceae</taxon>
        <taxon>Funneliformis</taxon>
    </lineage>
</organism>
<dbReference type="AlphaFoldDB" id="A0A9N9IV21"/>